<dbReference type="Proteomes" id="UP000826513">
    <property type="component" value="Plasmid pTiAF3.44"/>
</dbReference>
<sequence length="54" mass="5720">MGRRGEFDEGLEVFGSEDRIVLKQVENGTPIGEVCRKAGISDATFYNGAGNTGA</sequence>
<proteinExistence type="predicted"/>
<organism evidence="1 2">
    <name type="scientific">Agrobacterium larrymoorei</name>
    <dbReference type="NCBI Taxonomy" id="160699"/>
    <lineage>
        <taxon>Bacteria</taxon>
        <taxon>Pseudomonadati</taxon>
        <taxon>Pseudomonadota</taxon>
        <taxon>Alphaproteobacteria</taxon>
        <taxon>Hyphomicrobiales</taxon>
        <taxon>Rhizobiaceae</taxon>
        <taxon>Rhizobium/Agrobacterium group</taxon>
        <taxon>Agrobacterium</taxon>
    </lineage>
</organism>
<keyword evidence="1" id="KW-0614">Plasmid</keyword>
<accession>A0ABX8TDR2</accession>
<protein>
    <recommendedName>
        <fullName evidence="3">Transposase</fullName>
    </recommendedName>
</protein>
<evidence type="ECO:0000313" key="2">
    <source>
        <dbReference type="Proteomes" id="UP000826513"/>
    </source>
</evidence>
<gene>
    <name evidence="1" type="ORF">J5285_22200</name>
</gene>
<geneLocation type="plasmid" evidence="1 2">
    <name>pTiAF3.44</name>
</geneLocation>
<reference evidence="1 2" key="1">
    <citation type="submission" date="2021-03" db="EMBL/GenBank/DDBJ databases">
        <title>Rapid diversification of plasmids in a genus of pathogenic and nitrogen fixing bacteria.</title>
        <authorList>
            <person name="Weisberg A.J."/>
            <person name="Miller M."/>
            <person name="Ream W."/>
            <person name="Grunwald N.J."/>
            <person name="Chang J.H."/>
        </authorList>
    </citation>
    <scope>NUCLEOTIDE SEQUENCE [LARGE SCALE GENOMIC DNA]</scope>
    <source>
        <strain evidence="1 2">AF3.44</strain>
        <plasmid evidence="1 2">pTiAF3.44</plasmid>
    </source>
</reference>
<keyword evidence="2" id="KW-1185">Reference proteome</keyword>
<name>A0ABX8TDR2_9HYPH</name>
<dbReference type="EMBL" id="CP072169">
    <property type="protein sequence ID" value="QYA10294.1"/>
    <property type="molecule type" value="Genomic_DNA"/>
</dbReference>
<evidence type="ECO:0000313" key="1">
    <source>
        <dbReference type="EMBL" id="QYA10294.1"/>
    </source>
</evidence>
<dbReference type="InterPro" id="IPR002514">
    <property type="entry name" value="Transposase_8"/>
</dbReference>
<evidence type="ECO:0008006" key="3">
    <source>
        <dbReference type="Google" id="ProtNLM"/>
    </source>
</evidence>
<dbReference type="Pfam" id="PF01527">
    <property type="entry name" value="HTH_Tnp_1"/>
    <property type="match status" value="1"/>
</dbReference>